<dbReference type="EMBL" id="JAQOSK010000003">
    <property type="protein sequence ID" value="MDC2954980.1"/>
    <property type="molecule type" value="Genomic_DNA"/>
</dbReference>
<gene>
    <name evidence="1" type="ORF">PO587_10930</name>
</gene>
<keyword evidence="2" id="KW-1185">Reference proteome</keyword>
<evidence type="ECO:0000313" key="2">
    <source>
        <dbReference type="Proteomes" id="UP001221328"/>
    </source>
</evidence>
<reference evidence="1 2" key="1">
    <citation type="journal article" date="2015" name="Int. J. Syst. Evol. Microbiol.">
        <title>Streptomyces gilvifuscus sp. nov., an actinomycete that produces antibacterial compounds isolated from soil.</title>
        <authorList>
            <person name="Nguyen T.M."/>
            <person name="Kim J."/>
        </authorList>
    </citation>
    <scope>NUCLEOTIDE SEQUENCE [LARGE SCALE GENOMIC DNA]</scope>
    <source>
        <strain evidence="1 2">T113</strain>
    </source>
</reference>
<organism evidence="1 2">
    <name type="scientific">Streptomyces gilvifuscus</name>
    <dbReference type="NCBI Taxonomy" id="1550617"/>
    <lineage>
        <taxon>Bacteria</taxon>
        <taxon>Bacillati</taxon>
        <taxon>Actinomycetota</taxon>
        <taxon>Actinomycetes</taxon>
        <taxon>Kitasatosporales</taxon>
        <taxon>Streptomycetaceae</taxon>
        <taxon>Streptomyces</taxon>
    </lineage>
</organism>
<protein>
    <submittedName>
        <fullName evidence="1">Uncharacterized protein</fullName>
    </submittedName>
</protein>
<accession>A0ABT5FR76</accession>
<sequence length="91" mass="9484">MTGTGGERFHEIADSDLVTGCGRRIAVKCLRLTTAERPITRIALDVGRDRGGVPGAWAALTADEARGLAQLLLAQAAMAERGADGPRGAVR</sequence>
<proteinExistence type="predicted"/>
<name>A0ABT5FR76_9ACTN</name>
<dbReference type="Proteomes" id="UP001221328">
    <property type="component" value="Unassembled WGS sequence"/>
</dbReference>
<dbReference type="RefSeq" id="WP_200701657.1">
    <property type="nucleotide sequence ID" value="NZ_JAQOSK010000003.1"/>
</dbReference>
<comment type="caution">
    <text evidence="1">The sequence shown here is derived from an EMBL/GenBank/DDBJ whole genome shotgun (WGS) entry which is preliminary data.</text>
</comment>
<evidence type="ECO:0000313" key="1">
    <source>
        <dbReference type="EMBL" id="MDC2954980.1"/>
    </source>
</evidence>